<dbReference type="KEGG" id="ncs:NCAS_0B05380"/>
<dbReference type="GO" id="GO:0005227">
    <property type="term" value="F:calcium-activated cation channel activity"/>
    <property type="evidence" value="ECO:0007669"/>
    <property type="project" value="InterPro"/>
</dbReference>
<sequence length="993" mass="113101">MSADTSSSTSAFVSTLIFNGVIFIIFIWLFLTLRPKNRRVYEPRTLKDIQTIKEEERTDQVPSGYFQWVPYLLSKPHSFIIQHSSIDGYLFLRYIGIMGSLSLVFCFILFPILLPVNATNGHHLKGFEILSFADVKNKNRFYAHVFLSWIVFGMITYILYKELYYYIVLRQAVQTTPLYDGLLSSRTVIITELQPEMAQEIEMDKRFPEATNINLAYDLTELQELNKKRTKIFKKLEAALNSVIKKSMKLKLKYQKHPEKLYGPEGNKRVNDLETYVPYNKRPSFRLPITIPRFGWKVSIPFLPIGKKVNTIPYCTEELAELNDQIHEKQLKWDTNGKLPAAFLQFETQLDAQKCYQSIDGVLGPKTFGSKLIGCAPEDIIWSNVSLTTKVRRSKRILANTLMVLLLIFWAIPVAVVGCISNINFLTEKVHFLRFINNLPNVLMGLITGISPTILLALLMSLLPPFIRMLGVLSGALTQQEADQYCHKWYYAFQVIQVFIVTTLASSASATVEAIIRDPSSAMTLLAANLPKASNFYIVYFLLQGLTVPSGSLLQAVNLVLSKVLGKVMDTTPRQKWTRYNSLSKPTFGVIYPTMEILVVIWVSYSIIAPIILIFSTGALFLMYLAYLYNLNFVLGFSKTDLRGRNYPRAILQVFVGIYIAQVCLVGLFIMAKAWGPLVLECFWIGVTALAHIYMKWKFIPLFEAVPLSVIRYARGEKNACYPTKDLGLHEVKDVAKEAKEEYERDQIGGAIRPATRNDLKRANLLPDPEEERSSSTQASEDQSSVESTGETTIRNYTNGATSKKLSVGGSESLKPTSTFVEDEQERFKKLRYSDIQGRPKNPDDQSRGPDGTLMERGDYGRMYGDPNAVLNEMEAFPPNIVENITVWGRIKNFFSPRKSYPFERIRMRLPHVYNTTVEYENDYLQSAYTDPIVNEKPPVVWIPRDPMGVSKEQVDEARNNGLIICDDFAVFDEKGKAKFTFNPPDYEPPVKR</sequence>
<dbReference type="RefSeq" id="XP_003674994.1">
    <property type="nucleotide sequence ID" value="XM_003674946.1"/>
</dbReference>
<keyword evidence="14" id="KW-1185">Reference proteome</keyword>
<feature type="transmembrane region" description="Helical" evidence="8">
    <location>
        <begin position="582"/>
        <end position="601"/>
    </location>
</feature>
<evidence type="ECO:0000313" key="13">
    <source>
        <dbReference type="EMBL" id="CCC68622.1"/>
    </source>
</evidence>
<feature type="transmembrane region" description="Helical" evidence="8">
    <location>
        <begin position="141"/>
        <end position="160"/>
    </location>
</feature>
<feature type="compositionally biased region" description="Polar residues" evidence="7">
    <location>
        <begin position="786"/>
        <end position="805"/>
    </location>
</feature>
<dbReference type="OMA" id="NWACVAL"/>
<dbReference type="GO" id="GO:0006817">
    <property type="term" value="P:phosphate ion transport"/>
    <property type="evidence" value="ECO:0007669"/>
    <property type="project" value="EnsemblFungi"/>
</dbReference>
<evidence type="ECO:0000313" key="14">
    <source>
        <dbReference type="Proteomes" id="UP000001640"/>
    </source>
</evidence>
<evidence type="ECO:0000259" key="9">
    <source>
        <dbReference type="Pfam" id="PF02714"/>
    </source>
</evidence>
<feature type="domain" description="CSC1/OSCA1-like 7TM region" evidence="9">
    <location>
        <begin position="395"/>
        <end position="669"/>
    </location>
</feature>
<feature type="transmembrane region" description="Helical" evidence="8">
    <location>
        <begin position="397"/>
        <end position="423"/>
    </location>
</feature>
<feature type="domain" description="CSC1/OSCA1-like cytosolic" evidence="12">
    <location>
        <begin position="185"/>
        <end position="384"/>
    </location>
</feature>
<reference key="2">
    <citation type="submission" date="2011-08" db="EMBL/GenBank/DDBJ databases">
        <title>Genome sequence of Naumovozyma castellii.</title>
        <authorList>
            <person name="Gordon J.L."/>
            <person name="Armisen D."/>
            <person name="Proux-Wera E."/>
            <person name="OhEigeartaigh S.S."/>
            <person name="Byrne K.P."/>
            <person name="Wolfe K.H."/>
        </authorList>
    </citation>
    <scope>NUCLEOTIDE SEQUENCE</scope>
    <source>
        <strain>Type strain:CBS 4309</strain>
    </source>
</reference>
<proteinExistence type="inferred from homology"/>
<evidence type="ECO:0000256" key="7">
    <source>
        <dbReference type="SAM" id="MobiDB-lite"/>
    </source>
</evidence>
<feature type="transmembrane region" description="Helical" evidence="8">
    <location>
        <begin position="536"/>
        <end position="561"/>
    </location>
</feature>
<dbReference type="PANTHER" id="PTHR13018:SF139">
    <property type="entry name" value="PHOSPHATE METABOLISM PROTEIN 7"/>
    <property type="match status" value="1"/>
</dbReference>
<dbReference type="eggNOG" id="KOG1134">
    <property type="taxonomic scope" value="Eukaryota"/>
</dbReference>
<organism evidence="13 14">
    <name type="scientific">Naumovozyma castellii</name>
    <name type="common">Yeast</name>
    <name type="synonym">Saccharomyces castellii</name>
    <dbReference type="NCBI Taxonomy" id="27288"/>
    <lineage>
        <taxon>Eukaryota</taxon>
        <taxon>Fungi</taxon>
        <taxon>Dikarya</taxon>
        <taxon>Ascomycota</taxon>
        <taxon>Saccharomycotina</taxon>
        <taxon>Saccharomycetes</taxon>
        <taxon>Saccharomycetales</taxon>
        <taxon>Saccharomycetaceae</taxon>
        <taxon>Naumovozyma</taxon>
    </lineage>
</organism>
<dbReference type="OrthoDB" id="1076608at2759"/>
<dbReference type="Proteomes" id="UP000001640">
    <property type="component" value="Chromosome 2"/>
</dbReference>
<evidence type="ECO:0000259" key="12">
    <source>
        <dbReference type="Pfam" id="PF14703"/>
    </source>
</evidence>
<dbReference type="Pfam" id="PF13967">
    <property type="entry name" value="RSN1_TM"/>
    <property type="match status" value="1"/>
</dbReference>
<keyword evidence="3" id="KW-0813">Transport</keyword>
<dbReference type="Pfam" id="PF12621">
    <property type="entry name" value="PHM7_ext"/>
    <property type="match status" value="1"/>
</dbReference>
<feature type="transmembrane region" description="Helical" evidence="8">
    <location>
        <begin position="650"/>
        <end position="672"/>
    </location>
</feature>
<feature type="compositionally biased region" description="Basic and acidic residues" evidence="7">
    <location>
        <begin position="841"/>
        <end position="860"/>
    </location>
</feature>
<evidence type="ECO:0000259" key="11">
    <source>
        <dbReference type="Pfam" id="PF13967"/>
    </source>
</evidence>
<dbReference type="FunCoup" id="G0V9K6">
    <property type="interactions" value="172"/>
</dbReference>
<feature type="transmembrane region" description="Helical" evidence="8">
    <location>
        <begin position="12"/>
        <end position="31"/>
    </location>
</feature>
<dbReference type="InParanoid" id="G0V9K6"/>
<gene>
    <name evidence="13" type="primary">NCAS0B05380</name>
    <name evidence="13" type="ordered locus">NCAS_0B05380</name>
</gene>
<dbReference type="InterPro" id="IPR032880">
    <property type="entry name" value="CSC1/OSCA1-like_N"/>
</dbReference>
<comment type="subcellular location">
    <subcellularLocation>
        <location evidence="1">Membrane</location>
        <topology evidence="1">Multi-pass membrane protein</topology>
    </subcellularLocation>
</comment>
<evidence type="ECO:0000256" key="4">
    <source>
        <dbReference type="ARBA" id="ARBA00022692"/>
    </source>
</evidence>
<feature type="domain" description="CSC1/OSCA1-like N-terminal transmembrane" evidence="11">
    <location>
        <begin position="11"/>
        <end position="162"/>
    </location>
</feature>
<dbReference type="InterPro" id="IPR022257">
    <property type="entry name" value="PHM7_ext"/>
</dbReference>
<feature type="region of interest" description="Disordered" evidence="7">
    <location>
        <begin position="767"/>
        <end position="860"/>
    </location>
</feature>
<name>G0V9K6_NAUCA</name>
<evidence type="ECO:0000259" key="10">
    <source>
        <dbReference type="Pfam" id="PF12621"/>
    </source>
</evidence>
<feature type="compositionally biased region" description="Low complexity" evidence="7">
    <location>
        <begin position="775"/>
        <end position="785"/>
    </location>
</feature>
<keyword evidence="6 8" id="KW-0472">Membrane</keyword>
<evidence type="ECO:0000256" key="2">
    <source>
        <dbReference type="ARBA" id="ARBA00007779"/>
    </source>
</evidence>
<feature type="transmembrane region" description="Helical" evidence="8">
    <location>
        <begin position="91"/>
        <end position="114"/>
    </location>
</feature>
<protein>
    <submittedName>
        <fullName evidence="13">Uncharacterized protein</fullName>
    </submittedName>
</protein>
<evidence type="ECO:0000256" key="6">
    <source>
        <dbReference type="ARBA" id="ARBA00023136"/>
    </source>
</evidence>
<keyword evidence="4 8" id="KW-0812">Transmembrane</keyword>
<dbReference type="InterPro" id="IPR045122">
    <property type="entry name" value="Csc1-like"/>
</dbReference>
<dbReference type="AlphaFoldDB" id="G0V9K6"/>
<dbReference type="Pfam" id="PF14703">
    <property type="entry name" value="PHM7_cyt"/>
    <property type="match status" value="1"/>
</dbReference>
<dbReference type="Pfam" id="PF02714">
    <property type="entry name" value="RSN1_7TM"/>
    <property type="match status" value="1"/>
</dbReference>
<keyword evidence="5 8" id="KW-1133">Transmembrane helix</keyword>
<feature type="transmembrane region" description="Helical" evidence="8">
    <location>
        <begin position="489"/>
        <end position="516"/>
    </location>
</feature>
<dbReference type="STRING" id="1064592.G0V9K6"/>
<dbReference type="InterPro" id="IPR003864">
    <property type="entry name" value="CSC1/OSCA1-like_7TM"/>
</dbReference>
<dbReference type="PANTHER" id="PTHR13018">
    <property type="entry name" value="PROBABLE MEMBRANE PROTEIN DUF221-RELATED"/>
    <property type="match status" value="1"/>
</dbReference>
<evidence type="ECO:0000256" key="1">
    <source>
        <dbReference type="ARBA" id="ARBA00004141"/>
    </source>
</evidence>
<evidence type="ECO:0000256" key="8">
    <source>
        <dbReference type="SAM" id="Phobius"/>
    </source>
</evidence>
<dbReference type="GeneID" id="96902180"/>
<accession>G0V9K6</accession>
<feature type="domain" description="10TM putative phosphate transporter extracellular tail" evidence="10">
    <location>
        <begin position="894"/>
        <end position="986"/>
    </location>
</feature>
<evidence type="ECO:0000256" key="3">
    <source>
        <dbReference type="ARBA" id="ARBA00022448"/>
    </source>
</evidence>
<feature type="transmembrane region" description="Helical" evidence="8">
    <location>
        <begin position="443"/>
        <end position="463"/>
    </location>
</feature>
<dbReference type="InterPro" id="IPR027815">
    <property type="entry name" value="CSC1/OSCA1-like_cyt"/>
</dbReference>
<dbReference type="EMBL" id="HE576753">
    <property type="protein sequence ID" value="CCC68622.1"/>
    <property type="molecule type" value="Genomic_DNA"/>
</dbReference>
<dbReference type="GO" id="GO:0005886">
    <property type="term" value="C:plasma membrane"/>
    <property type="evidence" value="ECO:0007669"/>
    <property type="project" value="TreeGrafter"/>
</dbReference>
<feature type="transmembrane region" description="Helical" evidence="8">
    <location>
        <begin position="607"/>
        <end position="629"/>
    </location>
</feature>
<evidence type="ECO:0000256" key="5">
    <source>
        <dbReference type="ARBA" id="ARBA00022989"/>
    </source>
</evidence>
<dbReference type="HOGENOM" id="CLU_002458_2_1_1"/>
<reference evidence="13 14" key="1">
    <citation type="journal article" date="2011" name="Proc. Natl. Acad. Sci. U.S.A.">
        <title>Evolutionary erosion of yeast sex chromosomes by mating-type switching accidents.</title>
        <authorList>
            <person name="Gordon J.L."/>
            <person name="Armisen D."/>
            <person name="Proux-Wera E."/>
            <person name="Oheigeartaigh S.S."/>
            <person name="Byrne K.P."/>
            <person name="Wolfe K.H."/>
        </authorList>
    </citation>
    <scope>NUCLEOTIDE SEQUENCE [LARGE SCALE GENOMIC DNA]</scope>
    <source>
        <strain evidence="14">ATCC 76901 / BCRC 22586 / CBS 4309 / NBRC 1992 / NRRL Y-12630</strain>
    </source>
</reference>
<comment type="similarity">
    <text evidence="2">Belongs to the CSC1 (TC 1.A.17) family.</text>
</comment>